<dbReference type="Proteomes" id="UP000321523">
    <property type="component" value="Unassembled WGS sequence"/>
</dbReference>
<evidence type="ECO:0008006" key="4">
    <source>
        <dbReference type="Google" id="ProtNLM"/>
    </source>
</evidence>
<sequence length="513" mass="53631">MRFLNNLSACLLASTAVLSASVLSAPPAAADTVDYGVELPDPKIPGYMFPTPEPIIIAAVDTADASGISLHGWGLWTSLTTPSQETAFAIPNAPVYLTWLTKQELVALSKSPSADAGAKVSGAATAPARSRSMSLKPVTQLEKFGIDSTASKTQPRTARTATASATGVSPDTNIFEVVAYDPEAAKFINENKLFDLTTIAGLYKSGKKAVPDFPAPSVAIKPVYKIISAADLIDGKYYAMPAWPGTPVTNDTIVADGFPETVWPGCVYVDVTNKGASTATGIDGACGGQTAASTYGLGDFISYPVTAANVAAFNAIDSTNGYKVAVGDYLLLMAMHVTSREIREWTWQTFFWTPAPMNPPTPSSVAIAGAQPKQLGKPAAHYAMSIAYQMISPNQPVTGGSNTGKPMIAYNPYLESDFSASTFSVSRAVTDPNTGVAWTGQVGVETNCMTCHSMASVKFGTGAGTGYGATFYVSLDDPMFDGTVQTDFLWSIADVVSTEQKDAKAAGSAAGKK</sequence>
<dbReference type="OrthoDB" id="280897at2"/>
<proteinExistence type="predicted"/>
<comment type="caution">
    <text evidence="2">The sequence shown here is derived from an EMBL/GenBank/DDBJ whole genome shotgun (WGS) entry which is preliminary data.</text>
</comment>
<dbReference type="RefSeq" id="WP_147040193.1">
    <property type="nucleotide sequence ID" value="NZ_BJYZ01000006.1"/>
</dbReference>
<dbReference type="EMBL" id="BJYZ01000006">
    <property type="protein sequence ID" value="GEO37206.1"/>
    <property type="molecule type" value="Genomic_DNA"/>
</dbReference>
<keyword evidence="1" id="KW-0732">Signal</keyword>
<name>A0A512DL66_9PROT</name>
<gene>
    <name evidence="2" type="ORF">SAE02_13540</name>
</gene>
<evidence type="ECO:0000313" key="3">
    <source>
        <dbReference type="Proteomes" id="UP000321523"/>
    </source>
</evidence>
<dbReference type="AlphaFoldDB" id="A0A512DL66"/>
<evidence type="ECO:0000313" key="2">
    <source>
        <dbReference type="EMBL" id="GEO37206.1"/>
    </source>
</evidence>
<evidence type="ECO:0000256" key="1">
    <source>
        <dbReference type="SAM" id="SignalP"/>
    </source>
</evidence>
<reference evidence="2 3" key="1">
    <citation type="submission" date="2019-07" db="EMBL/GenBank/DDBJ databases">
        <title>Whole genome shotgun sequence of Skermanella aerolata NBRC 106429.</title>
        <authorList>
            <person name="Hosoyama A."/>
            <person name="Uohara A."/>
            <person name="Ohji S."/>
            <person name="Ichikawa N."/>
        </authorList>
    </citation>
    <scope>NUCLEOTIDE SEQUENCE [LARGE SCALE GENOMIC DNA]</scope>
    <source>
        <strain evidence="2 3">NBRC 106429</strain>
    </source>
</reference>
<protein>
    <recommendedName>
        <fullName evidence="4">Cytochrome c domain-containing protein</fullName>
    </recommendedName>
</protein>
<accession>A0A512DL66</accession>
<feature type="signal peptide" evidence="1">
    <location>
        <begin position="1"/>
        <end position="30"/>
    </location>
</feature>
<feature type="chain" id="PRO_5021856354" description="Cytochrome c domain-containing protein" evidence="1">
    <location>
        <begin position="31"/>
        <end position="513"/>
    </location>
</feature>
<organism evidence="2 3">
    <name type="scientific">Skermanella aerolata</name>
    <dbReference type="NCBI Taxonomy" id="393310"/>
    <lineage>
        <taxon>Bacteria</taxon>
        <taxon>Pseudomonadati</taxon>
        <taxon>Pseudomonadota</taxon>
        <taxon>Alphaproteobacteria</taxon>
        <taxon>Rhodospirillales</taxon>
        <taxon>Azospirillaceae</taxon>
        <taxon>Skermanella</taxon>
    </lineage>
</organism>
<keyword evidence="3" id="KW-1185">Reference proteome</keyword>